<reference evidence="1" key="1">
    <citation type="submission" date="2018-05" db="EMBL/GenBank/DDBJ databases">
        <authorList>
            <person name="Lanie J.A."/>
            <person name="Ng W.-L."/>
            <person name="Kazmierczak K.M."/>
            <person name="Andrzejewski T.M."/>
            <person name="Davidsen T.M."/>
            <person name="Wayne K.J."/>
            <person name="Tettelin H."/>
            <person name="Glass J.I."/>
            <person name="Rusch D."/>
            <person name="Podicherti R."/>
            <person name="Tsui H.-C.T."/>
            <person name="Winkler M.E."/>
        </authorList>
    </citation>
    <scope>NUCLEOTIDE SEQUENCE</scope>
</reference>
<organism evidence="1">
    <name type="scientific">marine metagenome</name>
    <dbReference type="NCBI Taxonomy" id="408172"/>
    <lineage>
        <taxon>unclassified sequences</taxon>
        <taxon>metagenomes</taxon>
        <taxon>ecological metagenomes</taxon>
    </lineage>
</organism>
<dbReference type="EMBL" id="UINC01051484">
    <property type="protein sequence ID" value="SVB65694.1"/>
    <property type="molecule type" value="Genomic_DNA"/>
</dbReference>
<gene>
    <name evidence="1" type="ORF">METZ01_LOCUS218548</name>
</gene>
<dbReference type="InterPro" id="IPR009758">
    <property type="entry name" value="DUF1326"/>
</dbReference>
<evidence type="ECO:0000313" key="1">
    <source>
        <dbReference type="EMBL" id="SVB65694.1"/>
    </source>
</evidence>
<accession>A0A382FTI1</accession>
<proteinExistence type="predicted"/>
<sequence>MVTATEWEISGTYFESCNCEIACPCVFLSAPTTGDCKVLIAWHIDSGSFGQADLNGLNMALAAYSPGIMTDGNWKVALYIDEQANQAQQEALTQMFGGQSGGHFALLAGFIGEVLGINTAAIDYKADGKSRSLTVGNLAAMEVQAIDGGDGSEVMISNNPLGVVPGEPMVVAKASQLTYHDHGMDWELSGKNAYYSPFAYKGP</sequence>
<dbReference type="Pfam" id="PF07040">
    <property type="entry name" value="DUF1326"/>
    <property type="match status" value="1"/>
</dbReference>
<protein>
    <recommendedName>
        <fullName evidence="2">DUF1326 domain-containing protein</fullName>
    </recommendedName>
</protein>
<dbReference type="AlphaFoldDB" id="A0A382FTI1"/>
<name>A0A382FTI1_9ZZZZ</name>
<evidence type="ECO:0008006" key="2">
    <source>
        <dbReference type="Google" id="ProtNLM"/>
    </source>
</evidence>